<dbReference type="EMBL" id="JBHSJG010000054">
    <property type="protein sequence ID" value="MFC4989704.1"/>
    <property type="molecule type" value="Genomic_DNA"/>
</dbReference>
<feature type="region of interest" description="Disordered" evidence="4">
    <location>
        <begin position="481"/>
        <end position="557"/>
    </location>
</feature>
<evidence type="ECO:0000313" key="7">
    <source>
        <dbReference type="EMBL" id="MFC4989704.1"/>
    </source>
</evidence>
<dbReference type="Pfam" id="PF00565">
    <property type="entry name" value="SNase"/>
    <property type="match status" value="1"/>
</dbReference>
<dbReference type="SUPFAM" id="SSF49464">
    <property type="entry name" value="Carboxypeptidase regulatory domain-like"/>
    <property type="match status" value="1"/>
</dbReference>
<dbReference type="RefSeq" id="WP_224828137.1">
    <property type="nucleotide sequence ID" value="NZ_JAIVEF010000004.1"/>
</dbReference>
<feature type="compositionally biased region" description="Acidic residues" evidence="4">
    <location>
        <begin position="218"/>
        <end position="232"/>
    </location>
</feature>
<dbReference type="InterPro" id="IPR002071">
    <property type="entry name" value="Thermonucl_AS"/>
</dbReference>
<comment type="caution">
    <text evidence="7">The sequence shown here is derived from an EMBL/GenBank/DDBJ whole genome shotgun (WGS) entry which is preliminary data.</text>
</comment>
<organism evidence="7 8">
    <name type="scientific">Saliphagus infecundisoli</name>
    <dbReference type="NCBI Taxonomy" id="1849069"/>
    <lineage>
        <taxon>Archaea</taxon>
        <taxon>Methanobacteriati</taxon>
        <taxon>Methanobacteriota</taxon>
        <taxon>Stenosarchaea group</taxon>
        <taxon>Halobacteria</taxon>
        <taxon>Halobacteriales</taxon>
        <taxon>Natrialbaceae</taxon>
        <taxon>Saliphagus</taxon>
    </lineage>
</organism>
<dbReference type="PROSITE" id="PS50830">
    <property type="entry name" value="TNASE_3"/>
    <property type="match status" value="1"/>
</dbReference>
<dbReference type="PANTHER" id="PTHR12302">
    <property type="entry name" value="EBNA2 BINDING PROTEIN P100"/>
    <property type="match status" value="1"/>
</dbReference>
<evidence type="ECO:0000256" key="2">
    <source>
        <dbReference type="ARBA" id="ARBA00022759"/>
    </source>
</evidence>
<gene>
    <name evidence="7" type="ORF">ACFPFO_18465</name>
</gene>
<proteinExistence type="predicted"/>
<feature type="transmembrane region" description="Helical" evidence="5">
    <location>
        <begin position="35"/>
        <end position="59"/>
    </location>
</feature>
<dbReference type="AlphaFoldDB" id="A0ABD5QJE7"/>
<feature type="compositionally biased region" description="Acidic residues" evidence="4">
    <location>
        <begin position="292"/>
        <end position="308"/>
    </location>
</feature>
<evidence type="ECO:0000256" key="3">
    <source>
        <dbReference type="ARBA" id="ARBA00022801"/>
    </source>
</evidence>
<feature type="domain" description="TNase-like" evidence="6">
    <location>
        <begin position="328"/>
        <end position="476"/>
    </location>
</feature>
<keyword evidence="2" id="KW-0255">Endonuclease</keyword>
<dbReference type="Proteomes" id="UP001595925">
    <property type="component" value="Unassembled WGS sequence"/>
</dbReference>
<feature type="compositionally biased region" description="Acidic residues" evidence="4">
    <location>
        <begin position="257"/>
        <end position="282"/>
    </location>
</feature>
<keyword evidence="1" id="KW-0540">Nuclease</keyword>
<feature type="compositionally biased region" description="Pro residues" evidence="4">
    <location>
        <begin position="485"/>
        <end position="495"/>
    </location>
</feature>
<dbReference type="InterPro" id="IPR016071">
    <property type="entry name" value="Staphylococal_nuclease_OB-fold"/>
</dbReference>
<dbReference type="GO" id="GO:0016787">
    <property type="term" value="F:hydrolase activity"/>
    <property type="evidence" value="ECO:0007669"/>
    <property type="project" value="UniProtKB-KW"/>
</dbReference>
<keyword evidence="5" id="KW-0472">Membrane</keyword>
<dbReference type="PROSITE" id="PS01123">
    <property type="entry name" value="TNASE_1"/>
    <property type="match status" value="1"/>
</dbReference>
<sequence length="557" mass="58987">MFSGTVIYRKVYYQVMSFAEKVPGMKPGATARNGILVVAYLFAAMFVIALLPIVVGAVVGTNYRGSADRLAAIPGIEQGGGLKTGAVAGVIGLVIWGVMLGAGGSTDDTGNESEPTQASGELEDAGNDTAADNETGNNSNGESAANGGESDSDDGSYNLTVTVLNQSDEPIQDADVELTHDDAIIFRTVEDLPTDADGQVTFSVEEGTHDIEVSADGYESEDASISIDSDDELTLRLPQIEEEETATESESQAGADDGTESGDDTDPETESETEEDETETATEESTATETETQTEEETETETPTETETETATPSEPSVAVPAEVSGGEAREATVTRVIDGDTVEVQFADGETDTVRLIGVDTPETTLSDVSPGEYEGFPDTQGSRDHLYNWGQEASQYATNELEGQEVRVVTDGDSDRRGSFGRLLAYIYTGETNFNLALLEGGYARVYDSTFSLRSDFDNAEENARQNGVGLWDFEAEATPTATPTPTPTPTPTETPESGNGGSGEVELPPLPDDGDYNCGDFDTYEQAKYVLEREDGDPHGLDADGDGIPCESLQ</sequence>
<feature type="region of interest" description="Disordered" evidence="4">
    <location>
        <begin position="105"/>
        <end position="158"/>
    </location>
</feature>
<dbReference type="InterPro" id="IPR008969">
    <property type="entry name" value="CarboxyPept-like_regulatory"/>
</dbReference>
<dbReference type="GO" id="GO:0004519">
    <property type="term" value="F:endonuclease activity"/>
    <property type="evidence" value="ECO:0007669"/>
    <property type="project" value="UniProtKB-KW"/>
</dbReference>
<protein>
    <submittedName>
        <fullName evidence="7">Thermonuclease family protein</fullName>
    </submittedName>
</protein>
<feature type="region of interest" description="Disordered" evidence="4">
    <location>
        <begin position="212"/>
        <end position="331"/>
    </location>
</feature>
<keyword evidence="5" id="KW-1133">Transmembrane helix</keyword>
<dbReference type="PANTHER" id="PTHR12302:SF3">
    <property type="entry name" value="SERINE_THREONINE-PROTEIN KINASE 31"/>
    <property type="match status" value="1"/>
</dbReference>
<dbReference type="InterPro" id="IPR035437">
    <property type="entry name" value="SNase_OB-fold_sf"/>
</dbReference>
<reference evidence="7 8" key="1">
    <citation type="journal article" date="2019" name="Int. J. Syst. Evol. Microbiol.">
        <title>The Global Catalogue of Microorganisms (GCM) 10K type strain sequencing project: providing services to taxonomists for standard genome sequencing and annotation.</title>
        <authorList>
            <consortium name="The Broad Institute Genomics Platform"/>
            <consortium name="The Broad Institute Genome Sequencing Center for Infectious Disease"/>
            <person name="Wu L."/>
            <person name="Ma J."/>
        </authorList>
    </citation>
    <scope>NUCLEOTIDE SEQUENCE [LARGE SCALE GENOMIC DNA]</scope>
    <source>
        <strain evidence="7 8">CGMCC 1.15824</strain>
    </source>
</reference>
<dbReference type="SMART" id="SM00318">
    <property type="entry name" value="SNc"/>
    <property type="match status" value="1"/>
</dbReference>
<evidence type="ECO:0000256" key="5">
    <source>
        <dbReference type="SAM" id="Phobius"/>
    </source>
</evidence>
<evidence type="ECO:0000313" key="8">
    <source>
        <dbReference type="Proteomes" id="UP001595925"/>
    </source>
</evidence>
<keyword evidence="3" id="KW-0378">Hydrolase</keyword>
<accession>A0ABD5QJE7</accession>
<keyword evidence="8" id="KW-1185">Reference proteome</keyword>
<evidence type="ECO:0000259" key="6">
    <source>
        <dbReference type="PROSITE" id="PS50830"/>
    </source>
</evidence>
<dbReference type="Gene3D" id="2.60.40.1120">
    <property type="entry name" value="Carboxypeptidase-like, regulatory domain"/>
    <property type="match status" value="1"/>
</dbReference>
<dbReference type="Pfam" id="PF13620">
    <property type="entry name" value="CarboxypepD_reg"/>
    <property type="match status" value="1"/>
</dbReference>
<evidence type="ECO:0000256" key="1">
    <source>
        <dbReference type="ARBA" id="ARBA00022722"/>
    </source>
</evidence>
<name>A0ABD5QJE7_9EURY</name>
<feature type="compositionally biased region" description="Low complexity" evidence="4">
    <location>
        <begin position="136"/>
        <end position="149"/>
    </location>
</feature>
<evidence type="ECO:0000256" key="4">
    <source>
        <dbReference type="SAM" id="MobiDB-lite"/>
    </source>
</evidence>
<keyword evidence="5" id="KW-0812">Transmembrane</keyword>
<feature type="compositionally biased region" description="Polar residues" evidence="4">
    <location>
        <begin position="106"/>
        <end position="119"/>
    </location>
</feature>
<dbReference type="Gene3D" id="2.40.50.90">
    <property type="match status" value="1"/>
</dbReference>
<dbReference type="SUPFAM" id="SSF50199">
    <property type="entry name" value="Staphylococcal nuclease"/>
    <property type="match status" value="1"/>
</dbReference>
<feature type="compositionally biased region" description="Basic and acidic residues" evidence="4">
    <location>
        <begin position="533"/>
        <end position="545"/>
    </location>
</feature>